<dbReference type="PANTHER" id="PTHR36166:SF1">
    <property type="entry name" value="SRPBCC DOMAIN-CONTAINING PROTEIN"/>
    <property type="match status" value="1"/>
</dbReference>
<dbReference type="Gene3D" id="3.30.530.20">
    <property type="match status" value="1"/>
</dbReference>
<sequence length="144" mass="16919">MKTVRTEITIHAPAEKIWNILMDFEQYPYWNPFIKKISGEKKQHGKLEAFIQPEGQSGMRFRPTIQKYEPNREFQWLGNLWFSGIFDGRHSFKLIPLENGSTLFIHAEQFTGLLVTPLWRMLYAPTLKGFESMNVALKQRAETL</sequence>
<dbReference type="InterPro" id="IPR019587">
    <property type="entry name" value="Polyketide_cyclase/dehydratase"/>
</dbReference>
<accession>A0A6C0GKA6</accession>
<keyword evidence="2" id="KW-1185">Reference proteome</keyword>
<dbReference type="Proteomes" id="UP000480178">
    <property type="component" value="Chromosome"/>
</dbReference>
<dbReference type="EMBL" id="CP048222">
    <property type="protein sequence ID" value="QHT68254.1"/>
    <property type="molecule type" value="Genomic_DNA"/>
</dbReference>
<protein>
    <submittedName>
        <fullName evidence="1">SRPBCC domain-containing protein</fullName>
    </submittedName>
</protein>
<dbReference type="CDD" id="cd07822">
    <property type="entry name" value="SRPBCC_4"/>
    <property type="match status" value="1"/>
</dbReference>
<dbReference type="Pfam" id="PF10604">
    <property type="entry name" value="Polyketide_cyc2"/>
    <property type="match status" value="1"/>
</dbReference>
<dbReference type="AlphaFoldDB" id="A0A6C0GKA6"/>
<proteinExistence type="predicted"/>
<dbReference type="RefSeq" id="WP_162444269.1">
    <property type="nucleotide sequence ID" value="NZ_CP048222.1"/>
</dbReference>
<organism evidence="1 2">
    <name type="scientific">Rhodocytophaga rosea</name>
    <dbReference type="NCBI Taxonomy" id="2704465"/>
    <lineage>
        <taxon>Bacteria</taxon>
        <taxon>Pseudomonadati</taxon>
        <taxon>Bacteroidota</taxon>
        <taxon>Cytophagia</taxon>
        <taxon>Cytophagales</taxon>
        <taxon>Rhodocytophagaceae</taxon>
        <taxon>Rhodocytophaga</taxon>
    </lineage>
</organism>
<gene>
    <name evidence="1" type="ORF">GXP67_17205</name>
</gene>
<evidence type="ECO:0000313" key="2">
    <source>
        <dbReference type="Proteomes" id="UP000480178"/>
    </source>
</evidence>
<dbReference type="InterPro" id="IPR023393">
    <property type="entry name" value="START-like_dom_sf"/>
</dbReference>
<evidence type="ECO:0000313" key="1">
    <source>
        <dbReference type="EMBL" id="QHT68254.1"/>
    </source>
</evidence>
<dbReference type="SUPFAM" id="SSF55961">
    <property type="entry name" value="Bet v1-like"/>
    <property type="match status" value="1"/>
</dbReference>
<name>A0A6C0GKA6_9BACT</name>
<reference evidence="1 2" key="1">
    <citation type="submission" date="2020-01" db="EMBL/GenBank/DDBJ databases">
        <authorList>
            <person name="Kim M.K."/>
        </authorList>
    </citation>
    <scope>NUCLEOTIDE SEQUENCE [LARGE SCALE GENOMIC DNA]</scope>
    <source>
        <strain evidence="1 2">172606-1</strain>
    </source>
</reference>
<dbReference type="KEGG" id="rhoz:GXP67_17205"/>
<dbReference type="PANTHER" id="PTHR36166">
    <property type="entry name" value="CHROMOSOME 9, WHOLE GENOME SHOTGUN SEQUENCE"/>
    <property type="match status" value="1"/>
</dbReference>